<evidence type="ECO:0000313" key="1">
    <source>
        <dbReference type="EMBL" id="KAK3259867.1"/>
    </source>
</evidence>
<gene>
    <name evidence="1" type="ORF">CYMTET_31152</name>
</gene>
<dbReference type="GO" id="GO:0009507">
    <property type="term" value="C:chloroplast"/>
    <property type="evidence" value="ECO:0007669"/>
    <property type="project" value="TreeGrafter"/>
</dbReference>
<dbReference type="Pfam" id="PF02686">
    <property type="entry name" value="GatC"/>
    <property type="match status" value="1"/>
</dbReference>
<dbReference type="GO" id="GO:0006450">
    <property type="term" value="P:regulation of translational fidelity"/>
    <property type="evidence" value="ECO:0007669"/>
    <property type="project" value="InterPro"/>
</dbReference>
<dbReference type="InterPro" id="IPR003837">
    <property type="entry name" value="GatC"/>
</dbReference>
<dbReference type="AlphaFoldDB" id="A0AAE0FHD6"/>
<proteinExistence type="predicted"/>
<keyword evidence="2" id="KW-1185">Reference proteome</keyword>
<dbReference type="GO" id="GO:0030956">
    <property type="term" value="C:glutamyl-tRNA(Gln) amidotransferase complex"/>
    <property type="evidence" value="ECO:0007669"/>
    <property type="project" value="TreeGrafter"/>
</dbReference>
<dbReference type="Proteomes" id="UP001190700">
    <property type="component" value="Unassembled WGS sequence"/>
</dbReference>
<comment type="caution">
    <text evidence="1">The sequence shown here is derived from an EMBL/GenBank/DDBJ whole genome shotgun (WGS) entry which is preliminary data.</text>
</comment>
<organism evidence="1 2">
    <name type="scientific">Cymbomonas tetramitiformis</name>
    <dbReference type="NCBI Taxonomy" id="36881"/>
    <lineage>
        <taxon>Eukaryota</taxon>
        <taxon>Viridiplantae</taxon>
        <taxon>Chlorophyta</taxon>
        <taxon>Pyramimonadophyceae</taxon>
        <taxon>Pyramimonadales</taxon>
        <taxon>Pyramimonadaceae</taxon>
        <taxon>Cymbomonas</taxon>
    </lineage>
</organism>
<dbReference type="GO" id="GO:0032543">
    <property type="term" value="P:mitochondrial translation"/>
    <property type="evidence" value="ECO:0007669"/>
    <property type="project" value="TreeGrafter"/>
</dbReference>
<name>A0AAE0FHD6_9CHLO</name>
<evidence type="ECO:0008006" key="3">
    <source>
        <dbReference type="Google" id="ProtNLM"/>
    </source>
</evidence>
<reference evidence="1 2" key="1">
    <citation type="journal article" date="2015" name="Genome Biol. Evol.">
        <title>Comparative Genomics of a Bacterivorous Green Alga Reveals Evolutionary Causalities and Consequences of Phago-Mixotrophic Mode of Nutrition.</title>
        <authorList>
            <person name="Burns J.A."/>
            <person name="Paasch A."/>
            <person name="Narechania A."/>
            <person name="Kim E."/>
        </authorList>
    </citation>
    <scope>NUCLEOTIDE SEQUENCE [LARGE SCALE GENOMIC DNA]</scope>
    <source>
        <strain evidence="1 2">PLY_AMNH</strain>
    </source>
</reference>
<sequence length="155" mass="16963">MTSNAMTVKLVSMSGTRPQLSGYQSGRGFSQRPCIRVSRPGRQSSVHFLTRAEGKASGIDPPDIRKLAEMARLEVTDEEISDWTPKLEKITEWFGALSDADVADVEPALRGSDASEGTTRADVSQTFAERNSILPSEHRNGEFVVVPKVLNEGEQ</sequence>
<dbReference type="GO" id="GO:0005739">
    <property type="term" value="C:mitochondrion"/>
    <property type="evidence" value="ECO:0007669"/>
    <property type="project" value="TreeGrafter"/>
</dbReference>
<dbReference type="PANTHER" id="PTHR15004">
    <property type="entry name" value="GLUTAMYL-TRNA(GLN) AMIDOTRANSFERASE SUBUNIT C, MITOCHONDRIAL"/>
    <property type="match status" value="1"/>
</dbReference>
<dbReference type="Gene3D" id="1.10.20.60">
    <property type="entry name" value="Glu-tRNAGln amidotransferase C subunit, N-terminal domain"/>
    <property type="match status" value="1"/>
</dbReference>
<dbReference type="GO" id="GO:0070681">
    <property type="term" value="P:glutaminyl-tRNAGln biosynthesis via transamidation"/>
    <property type="evidence" value="ECO:0007669"/>
    <property type="project" value="TreeGrafter"/>
</dbReference>
<dbReference type="InterPro" id="IPR036113">
    <property type="entry name" value="Asp/Glu-ADT_sf_sub_c"/>
</dbReference>
<evidence type="ECO:0000313" key="2">
    <source>
        <dbReference type="Proteomes" id="UP001190700"/>
    </source>
</evidence>
<dbReference type="SUPFAM" id="SSF141000">
    <property type="entry name" value="Glu-tRNAGln amidotransferase C subunit"/>
    <property type="match status" value="1"/>
</dbReference>
<protein>
    <recommendedName>
        <fullName evidence="3">Glu-AdT subunit C</fullName>
    </recommendedName>
</protein>
<dbReference type="PANTHER" id="PTHR15004:SF0">
    <property type="entry name" value="GLUTAMYL-TRNA(GLN) AMIDOTRANSFERASE SUBUNIT C, MITOCHONDRIAL"/>
    <property type="match status" value="1"/>
</dbReference>
<dbReference type="EMBL" id="LGRX02018413">
    <property type="protein sequence ID" value="KAK3259867.1"/>
    <property type="molecule type" value="Genomic_DNA"/>
</dbReference>
<accession>A0AAE0FHD6</accession>